<evidence type="ECO:0000259" key="1">
    <source>
        <dbReference type="PROSITE" id="PS50943"/>
    </source>
</evidence>
<dbReference type="Pfam" id="PF13560">
    <property type="entry name" value="HTH_31"/>
    <property type="match status" value="1"/>
</dbReference>
<dbReference type="RefSeq" id="WP_144331474.1">
    <property type="nucleotide sequence ID" value="NZ_VLPL01000001.1"/>
</dbReference>
<dbReference type="SUPFAM" id="SSF47413">
    <property type="entry name" value="lambda repressor-like DNA-binding domains"/>
    <property type="match status" value="1"/>
</dbReference>
<keyword evidence="3" id="KW-1185">Reference proteome</keyword>
<name>A0A556N7D4_9FLAO</name>
<dbReference type="AlphaFoldDB" id="A0A556N7D4"/>
<dbReference type="EMBL" id="VLPL01000001">
    <property type="protein sequence ID" value="TSJ47939.1"/>
    <property type="molecule type" value="Genomic_DNA"/>
</dbReference>
<protein>
    <submittedName>
        <fullName evidence="2">Helix-turn-helix transcriptional regulator</fullName>
    </submittedName>
</protein>
<comment type="caution">
    <text evidence="2">The sequence shown here is derived from an EMBL/GenBank/DDBJ whole genome shotgun (WGS) entry which is preliminary data.</text>
</comment>
<accession>A0A556N7D4</accession>
<dbReference type="OrthoDB" id="2902336at2"/>
<dbReference type="InterPro" id="IPR001387">
    <property type="entry name" value="Cro/C1-type_HTH"/>
</dbReference>
<reference evidence="2 3" key="1">
    <citation type="submission" date="2019-07" db="EMBL/GenBank/DDBJ databases">
        <authorList>
            <person name="Huq M.A."/>
        </authorList>
    </citation>
    <scope>NUCLEOTIDE SEQUENCE [LARGE SCALE GENOMIC DNA]</scope>
    <source>
        <strain evidence="2 3">MAH-3</strain>
    </source>
</reference>
<proteinExistence type="predicted"/>
<dbReference type="Proteomes" id="UP000316008">
    <property type="component" value="Unassembled WGS sequence"/>
</dbReference>
<sequence>MNTKSFNYILGREIKRVREERDVTQEELASRMNVNAQNISSYERGERCPSLFWMNRLYTALDIDPAKFTDELYQRLNDPISPDLNITRIKPVSK</sequence>
<gene>
    <name evidence="2" type="ORF">FO442_02060</name>
</gene>
<dbReference type="GO" id="GO:0003677">
    <property type="term" value="F:DNA binding"/>
    <property type="evidence" value="ECO:0007669"/>
    <property type="project" value="InterPro"/>
</dbReference>
<dbReference type="Gene3D" id="1.10.260.40">
    <property type="entry name" value="lambda repressor-like DNA-binding domains"/>
    <property type="match status" value="1"/>
</dbReference>
<dbReference type="SMART" id="SM00530">
    <property type="entry name" value="HTH_XRE"/>
    <property type="match status" value="1"/>
</dbReference>
<organism evidence="2 3">
    <name type="scientific">Fluviicola chungangensis</name>
    <dbReference type="NCBI Taxonomy" id="2597671"/>
    <lineage>
        <taxon>Bacteria</taxon>
        <taxon>Pseudomonadati</taxon>
        <taxon>Bacteroidota</taxon>
        <taxon>Flavobacteriia</taxon>
        <taxon>Flavobacteriales</taxon>
        <taxon>Crocinitomicaceae</taxon>
        <taxon>Fluviicola</taxon>
    </lineage>
</organism>
<dbReference type="CDD" id="cd00093">
    <property type="entry name" value="HTH_XRE"/>
    <property type="match status" value="1"/>
</dbReference>
<dbReference type="PROSITE" id="PS50943">
    <property type="entry name" value="HTH_CROC1"/>
    <property type="match status" value="1"/>
</dbReference>
<feature type="domain" description="HTH cro/C1-type" evidence="1">
    <location>
        <begin position="14"/>
        <end position="68"/>
    </location>
</feature>
<dbReference type="InterPro" id="IPR010982">
    <property type="entry name" value="Lambda_DNA-bd_dom_sf"/>
</dbReference>
<evidence type="ECO:0000313" key="3">
    <source>
        <dbReference type="Proteomes" id="UP000316008"/>
    </source>
</evidence>
<evidence type="ECO:0000313" key="2">
    <source>
        <dbReference type="EMBL" id="TSJ47939.1"/>
    </source>
</evidence>